<name>A0A927IGS6_9BACT</name>
<dbReference type="InterPro" id="IPR000182">
    <property type="entry name" value="GNAT_dom"/>
</dbReference>
<dbReference type="Pfam" id="PF00583">
    <property type="entry name" value="Acetyltransf_1"/>
    <property type="match status" value="1"/>
</dbReference>
<dbReference type="AlphaFoldDB" id="A0A927IGS6"/>
<dbReference type="Proteomes" id="UP000622317">
    <property type="component" value="Unassembled WGS sequence"/>
</dbReference>
<evidence type="ECO:0000313" key="2">
    <source>
        <dbReference type="EMBL" id="MBD5779476.1"/>
    </source>
</evidence>
<dbReference type="InterPro" id="IPR052829">
    <property type="entry name" value="N-acetyltransferase_domain"/>
</dbReference>
<keyword evidence="3" id="KW-1185">Reference proteome</keyword>
<protein>
    <submittedName>
        <fullName evidence="2">GNAT family N-acetyltransferase</fullName>
    </submittedName>
</protein>
<evidence type="ECO:0000259" key="1">
    <source>
        <dbReference type="PROSITE" id="PS51186"/>
    </source>
</evidence>
<dbReference type="EMBL" id="JACYFG010000007">
    <property type="protein sequence ID" value="MBD5779476.1"/>
    <property type="molecule type" value="Genomic_DNA"/>
</dbReference>
<sequence>MNENQNSLVDCREISETEFTELKNLWMNDYAISFARSGLMDRETASNRSAEMWSKTFDDGKETKGHLIRTIIDYDSKNTVGYIWISQFYPDRKKCFLSYLHVKLDFRRRGFGKAAMEMIDDYLKRSGITEMTLNVFSDNLAARSLYSSLGFSESLTTMRKEL</sequence>
<gene>
    <name evidence="2" type="ORF">IEN85_08215</name>
</gene>
<dbReference type="InterPro" id="IPR016181">
    <property type="entry name" value="Acyl_CoA_acyltransferase"/>
</dbReference>
<dbReference type="PANTHER" id="PTHR43259">
    <property type="entry name" value="SPT10P"/>
    <property type="match status" value="1"/>
</dbReference>
<dbReference type="GO" id="GO:0016747">
    <property type="term" value="F:acyltransferase activity, transferring groups other than amino-acyl groups"/>
    <property type="evidence" value="ECO:0007669"/>
    <property type="project" value="InterPro"/>
</dbReference>
<reference evidence="2" key="1">
    <citation type="submission" date="2020-09" db="EMBL/GenBank/DDBJ databases">
        <title>Pelagicoccus enzymogenes sp. nov. with an EPS production, isolated from marine sediment.</title>
        <authorList>
            <person name="Feng X."/>
        </authorList>
    </citation>
    <scope>NUCLEOTIDE SEQUENCE</scope>
    <source>
        <strain evidence="2">NFK12</strain>
    </source>
</reference>
<dbReference type="PANTHER" id="PTHR43259:SF1">
    <property type="entry name" value="N-ACETYLTRANSFERASE DOMAIN-CONTAINING PROTEIN"/>
    <property type="match status" value="1"/>
</dbReference>
<organism evidence="2 3">
    <name type="scientific">Pelagicoccus enzymogenes</name>
    <dbReference type="NCBI Taxonomy" id="2773457"/>
    <lineage>
        <taxon>Bacteria</taxon>
        <taxon>Pseudomonadati</taxon>
        <taxon>Verrucomicrobiota</taxon>
        <taxon>Opitutia</taxon>
        <taxon>Puniceicoccales</taxon>
        <taxon>Pelagicoccaceae</taxon>
        <taxon>Pelagicoccus</taxon>
    </lineage>
</organism>
<dbReference type="RefSeq" id="WP_191616597.1">
    <property type="nucleotide sequence ID" value="NZ_JACYFG010000007.1"/>
</dbReference>
<accession>A0A927IGS6</accession>
<dbReference type="Gene3D" id="3.40.630.30">
    <property type="match status" value="1"/>
</dbReference>
<feature type="domain" description="N-acetyltransferase" evidence="1">
    <location>
        <begin position="9"/>
        <end position="162"/>
    </location>
</feature>
<dbReference type="PROSITE" id="PS51186">
    <property type="entry name" value="GNAT"/>
    <property type="match status" value="1"/>
</dbReference>
<dbReference type="SUPFAM" id="SSF55729">
    <property type="entry name" value="Acyl-CoA N-acyltransferases (Nat)"/>
    <property type="match status" value="1"/>
</dbReference>
<comment type="caution">
    <text evidence="2">The sequence shown here is derived from an EMBL/GenBank/DDBJ whole genome shotgun (WGS) entry which is preliminary data.</text>
</comment>
<proteinExistence type="predicted"/>
<evidence type="ECO:0000313" key="3">
    <source>
        <dbReference type="Proteomes" id="UP000622317"/>
    </source>
</evidence>
<dbReference type="CDD" id="cd04301">
    <property type="entry name" value="NAT_SF"/>
    <property type="match status" value="1"/>
</dbReference>